<evidence type="ECO:0000313" key="2">
    <source>
        <dbReference type="EMBL" id="KKK86808.1"/>
    </source>
</evidence>
<feature type="compositionally biased region" description="Polar residues" evidence="1">
    <location>
        <begin position="1"/>
        <end position="10"/>
    </location>
</feature>
<sequence length="49" mass="5439">MAILGAQNTLLREKHGGSGGSYHLRKAQVPYNSDFTPENSDLKPNNTYF</sequence>
<feature type="region of interest" description="Disordered" evidence="1">
    <location>
        <begin position="30"/>
        <end position="49"/>
    </location>
</feature>
<feature type="region of interest" description="Disordered" evidence="1">
    <location>
        <begin position="1"/>
        <end position="24"/>
    </location>
</feature>
<protein>
    <submittedName>
        <fullName evidence="2">Uncharacterized protein</fullName>
    </submittedName>
</protein>
<reference evidence="2" key="1">
    <citation type="journal article" date="2015" name="Nature">
        <title>Complex archaea that bridge the gap between prokaryotes and eukaryotes.</title>
        <authorList>
            <person name="Spang A."/>
            <person name="Saw J.H."/>
            <person name="Jorgensen S.L."/>
            <person name="Zaremba-Niedzwiedzka K."/>
            <person name="Martijn J."/>
            <person name="Lind A.E."/>
            <person name="van Eijk R."/>
            <person name="Schleper C."/>
            <person name="Guy L."/>
            <person name="Ettema T.J."/>
        </authorList>
    </citation>
    <scope>NUCLEOTIDE SEQUENCE</scope>
</reference>
<dbReference type="EMBL" id="LAZR01050683">
    <property type="protein sequence ID" value="KKK86808.1"/>
    <property type="molecule type" value="Genomic_DNA"/>
</dbReference>
<proteinExistence type="predicted"/>
<evidence type="ECO:0000256" key="1">
    <source>
        <dbReference type="SAM" id="MobiDB-lite"/>
    </source>
</evidence>
<accession>A0A0F8YZD5</accession>
<organism evidence="2">
    <name type="scientific">marine sediment metagenome</name>
    <dbReference type="NCBI Taxonomy" id="412755"/>
    <lineage>
        <taxon>unclassified sequences</taxon>
        <taxon>metagenomes</taxon>
        <taxon>ecological metagenomes</taxon>
    </lineage>
</organism>
<name>A0A0F8YZD5_9ZZZZ</name>
<dbReference type="AlphaFoldDB" id="A0A0F8YZD5"/>
<comment type="caution">
    <text evidence="2">The sequence shown here is derived from an EMBL/GenBank/DDBJ whole genome shotgun (WGS) entry which is preliminary data.</text>
</comment>
<gene>
    <name evidence="2" type="ORF">LCGC14_2759530</name>
</gene>